<feature type="region of interest" description="Disordered" evidence="5">
    <location>
        <begin position="588"/>
        <end position="627"/>
    </location>
</feature>
<keyword evidence="2 4" id="KW-0694">RNA-binding</keyword>
<reference evidence="7 8" key="1">
    <citation type="journal article" date="2018" name="Nat. Genet.">
        <title>The Rosa genome provides new insights in the design of modern roses.</title>
        <authorList>
            <person name="Bendahmane M."/>
        </authorList>
    </citation>
    <scope>NUCLEOTIDE SEQUENCE [LARGE SCALE GENOMIC DNA]</scope>
    <source>
        <strain evidence="8">cv. Old Blush</strain>
    </source>
</reference>
<dbReference type="InterPro" id="IPR012677">
    <property type="entry name" value="Nucleotide-bd_a/b_plait_sf"/>
</dbReference>
<evidence type="ECO:0000259" key="6">
    <source>
        <dbReference type="PROSITE" id="PS50102"/>
    </source>
</evidence>
<evidence type="ECO:0000256" key="2">
    <source>
        <dbReference type="ARBA" id="ARBA00022884"/>
    </source>
</evidence>
<dbReference type="AlphaFoldDB" id="A0A2P6R0Y0"/>
<keyword evidence="1" id="KW-0677">Repeat</keyword>
<evidence type="ECO:0000256" key="3">
    <source>
        <dbReference type="ARBA" id="ARBA00023254"/>
    </source>
</evidence>
<dbReference type="Gramene" id="PRQ40105">
    <property type="protein sequence ID" value="PRQ40105"/>
    <property type="gene ID" value="RchiOBHm_Chr4g0432441"/>
</dbReference>
<dbReference type="PANTHER" id="PTHR23189">
    <property type="entry name" value="RNA RECOGNITION MOTIF-CONTAINING"/>
    <property type="match status" value="1"/>
</dbReference>
<dbReference type="OMA" id="CVEMEYK"/>
<protein>
    <submittedName>
        <fullName evidence="7">Putative RNA recognition motif 2, nucleotide-binding alpha-beta plait domain-containing protein</fullName>
    </submittedName>
</protein>
<feature type="compositionally biased region" description="Pro residues" evidence="5">
    <location>
        <begin position="24"/>
        <end position="35"/>
    </location>
</feature>
<proteinExistence type="predicted"/>
<feature type="compositionally biased region" description="Low complexity" evidence="5">
    <location>
        <begin position="368"/>
        <end position="383"/>
    </location>
</feature>
<feature type="region of interest" description="Disordered" evidence="5">
    <location>
        <begin position="1"/>
        <end position="35"/>
    </location>
</feature>
<dbReference type="InterPro" id="IPR007201">
    <property type="entry name" value="Mei2-like_Rrm_C"/>
</dbReference>
<gene>
    <name evidence="7" type="ORF">RchiOBHm_Chr4g0432441</name>
</gene>
<feature type="region of interest" description="Disordered" evidence="5">
    <location>
        <begin position="356"/>
        <end position="404"/>
    </location>
</feature>
<dbReference type="FunFam" id="3.30.70.330:FF:001402">
    <property type="entry name" value="Terminal EAR1-like 1"/>
    <property type="match status" value="1"/>
</dbReference>
<evidence type="ECO:0000256" key="4">
    <source>
        <dbReference type="PROSITE-ProRule" id="PRU00176"/>
    </source>
</evidence>
<dbReference type="Gene3D" id="3.30.70.330">
    <property type="match status" value="3"/>
</dbReference>
<dbReference type="SMART" id="SM00360">
    <property type="entry name" value="RRM"/>
    <property type="match status" value="2"/>
</dbReference>
<organism evidence="7 8">
    <name type="scientific">Rosa chinensis</name>
    <name type="common">China rose</name>
    <dbReference type="NCBI Taxonomy" id="74649"/>
    <lineage>
        <taxon>Eukaryota</taxon>
        <taxon>Viridiplantae</taxon>
        <taxon>Streptophyta</taxon>
        <taxon>Embryophyta</taxon>
        <taxon>Tracheophyta</taxon>
        <taxon>Spermatophyta</taxon>
        <taxon>Magnoliopsida</taxon>
        <taxon>eudicotyledons</taxon>
        <taxon>Gunneridae</taxon>
        <taxon>Pentapetalae</taxon>
        <taxon>rosids</taxon>
        <taxon>fabids</taxon>
        <taxon>Rosales</taxon>
        <taxon>Rosaceae</taxon>
        <taxon>Rosoideae</taxon>
        <taxon>Rosoideae incertae sedis</taxon>
        <taxon>Rosa</taxon>
    </lineage>
</organism>
<evidence type="ECO:0000313" key="8">
    <source>
        <dbReference type="Proteomes" id="UP000238479"/>
    </source>
</evidence>
<dbReference type="SUPFAM" id="SSF54928">
    <property type="entry name" value="RNA-binding domain, RBD"/>
    <property type="match status" value="2"/>
</dbReference>
<dbReference type="GO" id="GO:0003723">
    <property type="term" value="F:RNA binding"/>
    <property type="evidence" value="ECO:0007669"/>
    <property type="project" value="UniProtKB-UniRule"/>
</dbReference>
<feature type="domain" description="RRM" evidence="6">
    <location>
        <begin position="199"/>
        <end position="272"/>
    </location>
</feature>
<keyword evidence="3" id="KW-0469">Meiosis</keyword>
<dbReference type="InterPro" id="IPR034458">
    <property type="entry name" value="EAR1-like_RRM3"/>
</dbReference>
<dbReference type="OrthoDB" id="417481at2759"/>
<dbReference type="Pfam" id="PF00076">
    <property type="entry name" value="RRM_1"/>
    <property type="match status" value="1"/>
</dbReference>
<evidence type="ECO:0000256" key="5">
    <source>
        <dbReference type="SAM" id="MobiDB-lite"/>
    </source>
</evidence>
<dbReference type="EMBL" id="PDCK01000042">
    <property type="protein sequence ID" value="PRQ40105.1"/>
    <property type="molecule type" value="Genomic_DNA"/>
</dbReference>
<dbReference type="GO" id="GO:0051321">
    <property type="term" value="P:meiotic cell cycle"/>
    <property type="evidence" value="ECO:0007669"/>
    <property type="project" value="UniProtKB-KW"/>
</dbReference>
<sequence>MAETGFVRFPGGLDPGAEEFRPRNPNPIPLFSPPPPPPLPHQVYYPYPPPPPPPPPMNEVVAVPYVPSPAAYVSAVTVQAPIPPPAAGPTRAVLLRPVPCDVSEVTIRRELEAFGQVRWVQMERSCDGIVTVHFYDLRHAEKALAEIREQHMQHQPPTRPPRNSGPYHRSSSAVIVSPDTWAHFVIPVHTAIPEGHNQGTIVIFNLDSAVTTSSVRQTFQAFGAVKELRETPSKKHQKFVEFFDVRHAARALKEMNGKEIHGKQIVIEFSRPGGNSWKKLNSLTTTAVPTVVSANVASPELYLPEPFSGHSRFDAVSPLMYGSQGQCSTRTNSGSGNVGVESLVAELNLGGGIEERESAGHSRRASSKKQSSQAMVTSPRQLQQPPPPPPRSSRGKRGKQPKKYDTRFLIKEDVMVESTSDSRTTLMIKNIPNKYSQKLLLSMLDNHCIHCNEQILRDGDEGQPLSSYDFVYLPIDFNNKCNVGYGFVNMTSPEATWRLYKAFHHQNWEVFNSRKICEVTYARVQGLEALKEHFKNSKFPSEMDHYLPVVFTPPRDGKLLSDPLPIFGIQHKSGSNSSAAVNHPITLLLPPSHQHNHDDMDDSDHCSSRNGGVLGINDDQDDDDQDS</sequence>
<feature type="compositionally biased region" description="Acidic residues" evidence="5">
    <location>
        <begin position="618"/>
        <end position="627"/>
    </location>
</feature>
<dbReference type="InterPro" id="IPR000504">
    <property type="entry name" value="RRM_dom"/>
</dbReference>
<evidence type="ECO:0000256" key="1">
    <source>
        <dbReference type="ARBA" id="ARBA00022737"/>
    </source>
</evidence>
<feature type="compositionally biased region" description="Basic and acidic residues" evidence="5">
    <location>
        <begin position="595"/>
        <end position="607"/>
    </location>
</feature>
<dbReference type="STRING" id="74649.A0A2P6R0Y0"/>
<dbReference type="InterPro" id="IPR035979">
    <property type="entry name" value="RBD_domain_sf"/>
</dbReference>
<accession>A0A2P6R0Y0</accession>
<dbReference type="FunFam" id="3.30.70.330:FF:000101">
    <property type="entry name" value="Protein MEI2-like 1"/>
    <property type="match status" value="1"/>
</dbReference>
<dbReference type="Proteomes" id="UP000238479">
    <property type="component" value="Chromosome 4"/>
</dbReference>
<evidence type="ECO:0000313" key="7">
    <source>
        <dbReference type="EMBL" id="PRQ40105.1"/>
    </source>
</evidence>
<dbReference type="PROSITE" id="PS50102">
    <property type="entry name" value="RRM"/>
    <property type="match status" value="1"/>
</dbReference>
<name>A0A2P6R0Y0_ROSCH</name>
<keyword evidence="8" id="KW-1185">Reference proteome</keyword>
<dbReference type="CDD" id="cd12530">
    <property type="entry name" value="RRM3_EAR1_like"/>
    <property type="match status" value="1"/>
</dbReference>
<feature type="region of interest" description="Disordered" evidence="5">
    <location>
        <begin position="150"/>
        <end position="170"/>
    </location>
</feature>
<comment type="caution">
    <text evidence="7">The sequence shown here is derived from an EMBL/GenBank/DDBJ whole genome shotgun (WGS) entry which is preliminary data.</text>
</comment>
<dbReference type="Pfam" id="PF04059">
    <property type="entry name" value="RRM_2"/>
    <property type="match status" value="1"/>
</dbReference>